<organism evidence="7 8">
    <name type="scientific">Volvox africanus</name>
    <dbReference type="NCBI Taxonomy" id="51714"/>
    <lineage>
        <taxon>Eukaryota</taxon>
        <taxon>Viridiplantae</taxon>
        <taxon>Chlorophyta</taxon>
        <taxon>core chlorophytes</taxon>
        <taxon>Chlorophyceae</taxon>
        <taxon>CS clade</taxon>
        <taxon>Chlamydomonadales</taxon>
        <taxon>Volvocaceae</taxon>
        <taxon>Volvox</taxon>
    </lineage>
</organism>
<evidence type="ECO:0008006" key="9">
    <source>
        <dbReference type="Google" id="ProtNLM"/>
    </source>
</evidence>
<sequence>MVLVDFMTTKPAILFLVALWAVLLATALYQLLWKRQDITEAPLVPGLPILGNALALGRHGVSYINKCRRKFGDSFTLSLASVKMTFLFEPSHIDYFFSAPDEKITFRPAVEQFTQRVFGLTSRLFFPLHSKMLTELRHLLVPGALAERMQTLGMRAIQLLPCYVHHAQVDLYSVCRGLVFHCAVEAMFGRHFVDQLPELLGLGHRKEEEAEEATEELNERYVGEGNGELATATDTEQEQQQEELRGASVKAMGDAPVTPVWVNAWEGQRQAPPRPPAGVEKLARTFFAFEERFELAASPLPHVFQTEFVQSRSELLRLFRLADGRGLFKGTPAGELLDRTTGLPPHLRPNLLLALLWASQANSIPAVFWSTAFLLLPENASHKASVLEELQLELQTGSLSPGGPEGAAAGAGSNETGSSSAAAGTPGSRHPGALWSQSQVVAAATRLAANRRSAISCCVAEALRLRVQSIDVRQVAAPLDLPSESRPGGRLRLPRGRLLAVCPFESHHDRKLWDADGTNGAADPWVYDPSRPELRLGASSAVVSSGAGLAFGGGPYRCPGRYFAEQELSLLAQLFLWSYDMTLSYDDAASRFGAMATPGAAAAAAAAAAIVASGGESVKAQASQVGPNAPTRAEVPAPSGASAAGADPHSQLRAVQGGSLLYTVISRLLEPSAMAWGFGWFDGLDGPIEEWRDSGDPAGLLPPCDLRRLVGTKVPKKPCWVQLGRPLWVSNAQWTPV</sequence>
<dbReference type="InterPro" id="IPR050529">
    <property type="entry name" value="CYP450_sterol_14alpha_dmase"/>
</dbReference>
<keyword evidence="6" id="KW-1133">Transmembrane helix</keyword>
<accession>A0A8J4BQM6</accession>
<dbReference type="GO" id="GO:0005506">
    <property type="term" value="F:iron ion binding"/>
    <property type="evidence" value="ECO:0007669"/>
    <property type="project" value="InterPro"/>
</dbReference>
<evidence type="ECO:0000256" key="4">
    <source>
        <dbReference type="ARBA" id="ARBA00023004"/>
    </source>
</evidence>
<keyword evidence="2" id="KW-0349">Heme</keyword>
<comment type="similarity">
    <text evidence="1">Belongs to the cytochrome P450 family.</text>
</comment>
<proteinExistence type="inferred from homology"/>
<evidence type="ECO:0000256" key="3">
    <source>
        <dbReference type="ARBA" id="ARBA00022723"/>
    </source>
</evidence>
<dbReference type="GO" id="GO:0004497">
    <property type="term" value="F:monooxygenase activity"/>
    <property type="evidence" value="ECO:0007669"/>
    <property type="project" value="InterPro"/>
</dbReference>
<evidence type="ECO:0000313" key="8">
    <source>
        <dbReference type="Proteomes" id="UP000747399"/>
    </source>
</evidence>
<dbReference type="PANTHER" id="PTHR24304">
    <property type="entry name" value="CYTOCHROME P450 FAMILY 7"/>
    <property type="match status" value="1"/>
</dbReference>
<dbReference type="Proteomes" id="UP000747399">
    <property type="component" value="Unassembled WGS sequence"/>
</dbReference>
<keyword evidence="6" id="KW-0812">Transmembrane</keyword>
<feature type="compositionally biased region" description="Low complexity" evidence="5">
    <location>
        <begin position="397"/>
        <end position="428"/>
    </location>
</feature>
<evidence type="ECO:0000256" key="2">
    <source>
        <dbReference type="ARBA" id="ARBA00022617"/>
    </source>
</evidence>
<dbReference type="PANTHER" id="PTHR24304:SF2">
    <property type="entry name" value="24-HYDROXYCHOLESTEROL 7-ALPHA-HYDROXYLASE"/>
    <property type="match status" value="1"/>
</dbReference>
<reference evidence="7" key="1">
    <citation type="journal article" date="2021" name="Proc. Natl. Acad. Sci. U.S.A.">
        <title>Three genomes in the algal genus Volvox reveal the fate of a haploid sex-determining region after a transition to homothallism.</title>
        <authorList>
            <person name="Yamamoto K."/>
            <person name="Hamaji T."/>
            <person name="Kawai-Toyooka H."/>
            <person name="Matsuzaki R."/>
            <person name="Takahashi F."/>
            <person name="Nishimura Y."/>
            <person name="Kawachi M."/>
            <person name="Noguchi H."/>
            <person name="Minakuchi Y."/>
            <person name="Umen J.G."/>
            <person name="Toyoda A."/>
            <person name="Nozaki H."/>
        </authorList>
    </citation>
    <scope>NUCLEOTIDE SEQUENCE</scope>
    <source>
        <strain evidence="7">NIES-3780</strain>
    </source>
</reference>
<keyword evidence="3" id="KW-0479">Metal-binding</keyword>
<feature type="region of interest" description="Disordered" evidence="5">
    <location>
        <begin position="622"/>
        <end position="648"/>
    </location>
</feature>
<feature type="transmembrane region" description="Helical" evidence="6">
    <location>
        <begin position="12"/>
        <end position="33"/>
    </location>
</feature>
<dbReference type="InterPro" id="IPR001128">
    <property type="entry name" value="Cyt_P450"/>
</dbReference>
<feature type="region of interest" description="Disordered" evidence="5">
    <location>
        <begin position="397"/>
        <end position="433"/>
    </location>
</feature>
<dbReference type="Pfam" id="PF00067">
    <property type="entry name" value="p450"/>
    <property type="match status" value="2"/>
</dbReference>
<evidence type="ECO:0000313" key="7">
    <source>
        <dbReference type="EMBL" id="GIL67326.1"/>
    </source>
</evidence>
<feature type="compositionally biased region" description="Low complexity" evidence="5">
    <location>
        <begin position="636"/>
        <end position="646"/>
    </location>
</feature>
<dbReference type="EMBL" id="BNCO01000097">
    <property type="protein sequence ID" value="GIL67326.1"/>
    <property type="molecule type" value="Genomic_DNA"/>
</dbReference>
<dbReference type="GO" id="GO:0016705">
    <property type="term" value="F:oxidoreductase activity, acting on paired donors, with incorporation or reduction of molecular oxygen"/>
    <property type="evidence" value="ECO:0007669"/>
    <property type="project" value="InterPro"/>
</dbReference>
<protein>
    <recommendedName>
        <fullName evidence="9">Cytochrome P450</fullName>
    </recommendedName>
</protein>
<dbReference type="AlphaFoldDB" id="A0A8J4BQM6"/>
<keyword evidence="4" id="KW-0408">Iron</keyword>
<name>A0A8J4BQM6_9CHLO</name>
<dbReference type="GO" id="GO:0020037">
    <property type="term" value="F:heme binding"/>
    <property type="evidence" value="ECO:0007669"/>
    <property type="project" value="InterPro"/>
</dbReference>
<dbReference type="SUPFAM" id="SSF48264">
    <property type="entry name" value="Cytochrome P450"/>
    <property type="match status" value="1"/>
</dbReference>
<comment type="caution">
    <text evidence="7">The sequence shown here is derived from an EMBL/GenBank/DDBJ whole genome shotgun (WGS) entry which is preliminary data.</text>
</comment>
<dbReference type="InterPro" id="IPR036396">
    <property type="entry name" value="Cyt_P450_sf"/>
</dbReference>
<dbReference type="Gene3D" id="1.10.630.10">
    <property type="entry name" value="Cytochrome P450"/>
    <property type="match status" value="1"/>
</dbReference>
<gene>
    <name evidence="7" type="ORF">Vafri_20647</name>
</gene>
<evidence type="ECO:0000256" key="6">
    <source>
        <dbReference type="SAM" id="Phobius"/>
    </source>
</evidence>
<evidence type="ECO:0000256" key="1">
    <source>
        <dbReference type="ARBA" id="ARBA00010617"/>
    </source>
</evidence>
<keyword evidence="6" id="KW-0472">Membrane</keyword>
<evidence type="ECO:0000256" key="5">
    <source>
        <dbReference type="SAM" id="MobiDB-lite"/>
    </source>
</evidence>
<keyword evidence="8" id="KW-1185">Reference proteome</keyword>